<feature type="domain" description="Radical SAM core" evidence="7">
    <location>
        <begin position="21"/>
        <end position="239"/>
    </location>
</feature>
<dbReference type="Pfam" id="PF04055">
    <property type="entry name" value="Radical_SAM"/>
    <property type="match status" value="1"/>
</dbReference>
<dbReference type="AlphaFoldDB" id="A0A841JIC1"/>
<dbReference type="EMBL" id="JACHCA010000004">
    <property type="protein sequence ID" value="MBB6127751.1"/>
    <property type="molecule type" value="Genomic_DNA"/>
</dbReference>
<dbReference type="SFLD" id="SFLDG01067">
    <property type="entry name" value="SPASM/twitch_domain_containing"/>
    <property type="match status" value="1"/>
</dbReference>
<evidence type="ECO:0000259" key="7">
    <source>
        <dbReference type="PROSITE" id="PS51918"/>
    </source>
</evidence>
<dbReference type="GO" id="GO:0046872">
    <property type="term" value="F:metal ion binding"/>
    <property type="evidence" value="ECO:0007669"/>
    <property type="project" value="UniProtKB-KW"/>
</dbReference>
<reference evidence="8 9" key="1">
    <citation type="submission" date="2020-08" db="EMBL/GenBank/DDBJ databases">
        <title>Genomic Encyclopedia of Type Strains, Phase IV (KMG-V): Genome sequencing to study the core and pangenomes of soil and plant-associated prokaryotes.</title>
        <authorList>
            <person name="Whitman W."/>
        </authorList>
    </citation>
    <scope>NUCLEOTIDE SEQUENCE [LARGE SCALE GENOMIC DNA]</scope>
    <source>
        <strain evidence="8 9">MP601</strain>
    </source>
</reference>
<dbReference type="InterPro" id="IPR017200">
    <property type="entry name" value="PqqE-like"/>
</dbReference>
<protein>
    <submittedName>
        <fullName evidence="8">MoaA/NifB/PqqE/SkfB family radical SAM enzyme</fullName>
    </submittedName>
</protein>
<evidence type="ECO:0000313" key="8">
    <source>
        <dbReference type="EMBL" id="MBB6127751.1"/>
    </source>
</evidence>
<dbReference type="CDD" id="cd01335">
    <property type="entry name" value="Radical_SAM"/>
    <property type="match status" value="1"/>
</dbReference>
<name>A0A841JIC1_9SPHI</name>
<dbReference type="InterPro" id="IPR013785">
    <property type="entry name" value="Aldolase_TIM"/>
</dbReference>
<gene>
    <name evidence="8" type="ORF">HDF22_001859</name>
</gene>
<dbReference type="PANTHER" id="PTHR11228:SF7">
    <property type="entry name" value="PQQA PEPTIDE CYCLASE"/>
    <property type="match status" value="1"/>
</dbReference>
<evidence type="ECO:0000256" key="6">
    <source>
        <dbReference type="ARBA" id="ARBA00023014"/>
    </source>
</evidence>
<evidence type="ECO:0000256" key="1">
    <source>
        <dbReference type="ARBA" id="ARBA00001966"/>
    </source>
</evidence>
<dbReference type="Gene3D" id="3.20.20.70">
    <property type="entry name" value="Aldolase class I"/>
    <property type="match status" value="1"/>
</dbReference>
<dbReference type="InterPro" id="IPR058240">
    <property type="entry name" value="rSAM_sf"/>
</dbReference>
<evidence type="ECO:0000313" key="9">
    <source>
        <dbReference type="Proteomes" id="UP000548326"/>
    </source>
</evidence>
<keyword evidence="5" id="KW-0408">Iron</keyword>
<dbReference type="GO" id="GO:0051539">
    <property type="term" value="F:4 iron, 4 sulfur cluster binding"/>
    <property type="evidence" value="ECO:0007669"/>
    <property type="project" value="UniProtKB-KW"/>
</dbReference>
<evidence type="ECO:0000256" key="4">
    <source>
        <dbReference type="ARBA" id="ARBA00022723"/>
    </source>
</evidence>
<evidence type="ECO:0000256" key="2">
    <source>
        <dbReference type="ARBA" id="ARBA00022485"/>
    </source>
</evidence>
<dbReference type="GO" id="GO:0003824">
    <property type="term" value="F:catalytic activity"/>
    <property type="evidence" value="ECO:0007669"/>
    <property type="project" value="InterPro"/>
</dbReference>
<evidence type="ECO:0000256" key="5">
    <source>
        <dbReference type="ARBA" id="ARBA00023004"/>
    </source>
</evidence>
<keyword evidence="4" id="KW-0479">Metal-binding</keyword>
<dbReference type="InterPro" id="IPR050377">
    <property type="entry name" value="Radical_SAM_PqqE_MftC-like"/>
</dbReference>
<dbReference type="CDD" id="cd21109">
    <property type="entry name" value="SPASM"/>
    <property type="match status" value="1"/>
</dbReference>
<keyword evidence="6" id="KW-0411">Iron-sulfur</keyword>
<keyword evidence="3" id="KW-0949">S-adenosyl-L-methionine</keyword>
<dbReference type="InterPro" id="IPR007197">
    <property type="entry name" value="rSAM"/>
</dbReference>
<organism evidence="8 9">
    <name type="scientific">Mucilaginibacter lappiensis</name>
    <dbReference type="NCBI Taxonomy" id="354630"/>
    <lineage>
        <taxon>Bacteria</taxon>
        <taxon>Pseudomonadati</taxon>
        <taxon>Bacteroidota</taxon>
        <taxon>Sphingobacteriia</taxon>
        <taxon>Sphingobacteriales</taxon>
        <taxon>Sphingobacteriaceae</taxon>
        <taxon>Mucilaginibacter</taxon>
    </lineage>
</organism>
<keyword evidence="2" id="KW-0004">4Fe-4S</keyword>
<accession>A0A841JIC1</accession>
<dbReference type="PROSITE" id="PS51918">
    <property type="entry name" value="RADICAL_SAM"/>
    <property type="match status" value="1"/>
</dbReference>
<dbReference type="Pfam" id="PF13186">
    <property type="entry name" value="SPASM"/>
    <property type="match status" value="1"/>
</dbReference>
<comment type="cofactor">
    <cofactor evidence="1">
        <name>[4Fe-4S] cluster</name>
        <dbReference type="ChEBI" id="CHEBI:49883"/>
    </cofactor>
</comment>
<proteinExistence type="predicted"/>
<dbReference type="PANTHER" id="PTHR11228">
    <property type="entry name" value="RADICAL SAM DOMAIN PROTEIN"/>
    <property type="match status" value="1"/>
</dbReference>
<comment type="caution">
    <text evidence="8">The sequence shown here is derived from an EMBL/GenBank/DDBJ whole genome shotgun (WGS) entry which is preliminary data.</text>
</comment>
<dbReference type="SUPFAM" id="SSF102114">
    <property type="entry name" value="Radical SAM enzymes"/>
    <property type="match status" value="1"/>
</dbReference>
<dbReference type="InterPro" id="IPR023885">
    <property type="entry name" value="4Fe4S-binding_SPASM_dom"/>
</dbReference>
<dbReference type="SFLD" id="SFLDS00029">
    <property type="entry name" value="Radical_SAM"/>
    <property type="match status" value="1"/>
</dbReference>
<dbReference type="PIRSF" id="PIRSF037420">
    <property type="entry name" value="PQQ_syn_pqqE"/>
    <property type="match status" value="1"/>
</dbReference>
<dbReference type="RefSeq" id="WP_183587027.1">
    <property type="nucleotide sequence ID" value="NZ_JACHCA010000004.1"/>
</dbReference>
<sequence length="349" mass="39364">MSGQSLYDTFKRYRTLQTHRTSALPIVILMPHSACNCRCVMCDIWKDNKNLKQLTEADISGLLTSLKQLGTKQVLMSGGEALLNTNFFVLCRILKNAGIKVTLLTTGLSIKSNAEQLLTWVDDLIVSLDGDEPLHDAIRNIPNAFRKLKEGVEHIKKLNPAYRITGRTVIHRLNYHNWPAIIAESKKMGLDQVSFLPADVSSHAFNRQQAWDEPKQDEILIAERELPELNEVINYLMTEYAAEFDNRFIAESREKIRDIYSYYAAFYGLNAFPFKKCNAPWVSTVVEADGAVRPCFFMESMGNIRDTPLKQIINSNEAIAFRKALDTSGHPTCVKCVCSLNLSPLTSVA</sequence>
<dbReference type="Proteomes" id="UP000548326">
    <property type="component" value="Unassembled WGS sequence"/>
</dbReference>
<evidence type="ECO:0000256" key="3">
    <source>
        <dbReference type="ARBA" id="ARBA00022691"/>
    </source>
</evidence>